<proteinExistence type="predicted"/>
<gene>
    <name evidence="3" type="ORF">K435DRAFT_461914</name>
</gene>
<organism evidence="3 4">
    <name type="scientific">Dendrothele bispora (strain CBS 962.96)</name>
    <dbReference type="NCBI Taxonomy" id="1314807"/>
    <lineage>
        <taxon>Eukaryota</taxon>
        <taxon>Fungi</taxon>
        <taxon>Dikarya</taxon>
        <taxon>Basidiomycota</taxon>
        <taxon>Agaricomycotina</taxon>
        <taxon>Agaricomycetes</taxon>
        <taxon>Agaricomycetidae</taxon>
        <taxon>Agaricales</taxon>
        <taxon>Agaricales incertae sedis</taxon>
        <taxon>Dendrothele</taxon>
    </lineage>
</organism>
<dbReference type="EMBL" id="ML179106">
    <property type="protein sequence ID" value="THV00283.1"/>
    <property type="molecule type" value="Genomic_DNA"/>
</dbReference>
<accession>A0A4S8MCM7</accession>
<dbReference type="Proteomes" id="UP000297245">
    <property type="component" value="Unassembled WGS sequence"/>
</dbReference>
<dbReference type="InterPro" id="IPR040976">
    <property type="entry name" value="Pkinase_fungal"/>
</dbReference>
<evidence type="ECO:0000313" key="3">
    <source>
        <dbReference type="EMBL" id="THV00283.1"/>
    </source>
</evidence>
<dbReference type="AlphaFoldDB" id="A0A4S8MCM7"/>
<protein>
    <recommendedName>
        <fullName evidence="2">Fungal-type protein kinase domain-containing protein</fullName>
    </recommendedName>
</protein>
<dbReference type="Pfam" id="PF17667">
    <property type="entry name" value="Pkinase_fungal"/>
    <property type="match status" value="1"/>
</dbReference>
<name>A0A4S8MCM7_DENBC</name>
<evidence type="ECO:0000256" key="1">
    <source>
        <dbReference type="SAM" id="MobiDB-lite"/>
    </source>
</evidence>
<sequence>MCIFLIYCLDTDVPRVTRSRTKLRNAETRSGFGTVAGPLVMPAIPGPVSKSKRPRDDDTSAANKKVKCSHIHIASTSGAAAPTTTLSLDGESEATLAEAIPNRLRKVQLQMAGYALEMLSSALLRSHTIGMLMDTQDIQMAYYDHSCILLSAPFSIDTDELYFLETIYHLRALSPQGRGIVSRPDYVGVNPGEHDPPDQRREIMFYADAASEVNFGSQRLILGEILHRARSIVGRGTIVIDHEAAPEGRYKDMLYSIKFSFSPAARHSEASLIWYVTRTSKQDPGWSWVQESPSELRS</sequence>
<feature type="region of interest" description="Disordered" evidence="1">
    <location>
        <begin position="43"/>
        <end position="62"/>
    </location>
</feature>
<reference evidence="3 4" key="1">
    <citation type="journal article" date="2019" name="Nat. Ecol. Evol.">
        <title>Megaphylogeny resolves global patterns of mushroom evolution.</title>
        <authorList>
            <person name="Varga T."/>
            <person name="Krizsan K."/>
            <person name="Foldi C."/>
            <person name="Dima B."/>
            <person name="Sanchez-Garcia M."/>
            <person name="Sanchez-Ramirez S."/>
            <person name="Szollosi G.J."/>
            <person name="Szarkandi J.G."/>
            <person name="Papp V."/>
            <person name="Albert L."/>
            <person name="Andreopoulos W."/>
            <person name="Angelini C."/>
            <person name="Antonin V."/>
            <person name="Barry K.W."/>
            <person name="Bougher N.L."/>
            <person name="Buchanan P."/>
            <person name="Buyck B."/>
            <person name="Bense V."/>
            <person name="Catcheside P."/>
            <person name="Chovatia M."/>
            <person name="Cooper J."/>
            <person name="Damon W."/>
            <person name="Desjardin D."/>
            <person name="Finy P."/>
            <person name="Geml J."/>
            <person name="Haridas S."/>
            <person name="Hughes K."/>
            <person name="Justo A."/>
            <person name="Karasinski D."/>
            <person name="Kautmanova I."/>
            <person name="Kiss B."/>
            <person name="Kocsube S."/>
            <person name="Kotiranta H."/>
            <person name="LaButti K.M."/>
            <person name="Lechner B.E."/>
            <person name="Liimatainen K."/>
            <person name="Lipzen A."/>
            <person name="Lukacs Z."/>
            <person name="Mihaltcheva S."/>
            <person name="Morgado L.N."/>
            <person name="Niskanen T."/>
            <person name="Noordeloos M.E."/>
            <person name="Ohm R.A."/>
            <person name="Ortiz-Santana B."/>
            <person name="Ovrebo C."/>
            <person name="Racz N."/>
            <person name="Riley R."/>
            <person name="Savchenko A."/>
            <person name="Shiryaev A."/>
            <person name="Soop K."/>
            <person name="Spirin V."/>
            <person name="Szebenyi C."/>
            <person name="Tomsovsky M."/>
            <person name="Tulloss R.E."/>
            <person name="Uehling J."/>
            <person name="Grigoriev I.V."/>
            <person name="Vagvolgyi C."/>
            <person name="Papp T."/>
            <person name="Martin F.M."/>
            <person name="Miettinen O."/>
            <person name="Hibbett D.S."/>
            <person name="Nagy L.G."/>
        </authorList>
    </citation>
    <scope>NUCLEOTIDE SEQUENCE [LARGE SCALE GENOMIC DNA]</scope>
    <source>
        <strain evidence="3 4">CBS 962.96</strain>
    </source>
</reference>
<evidence type="ECO:0000259" key="2">
    <source>
        <dbReference type="Pfam" id="PF17667"/>
    </source>
</evidence>
<feature type="domain" description="Fungal-type protein kinase" evidence="2">
    <location>
        <begin position="104"/>
        <end position="280"/>
    </location>
</feature>
<dbReference type="OrthoDB" id="5569250at2759"/>
<keyword evidence="4" id="KW-1185">Reference proteome</keyword>
<evidence type="ECO:0000313" key="4">
    <source>
        <dbReference type="Proteomes" id="UP000297245"/>
    </source>
</evidence>